<gene>
    <name evidence="1" type="ORF">C3L33_16045</name>
</gene>
<dbReference type="Gene3D" id="3.40.50.720">
    <property type="entry name" value="NAD(P)-binding Rossmann-like Domain"/>
    <property type="match status" value="1"/>
</dbReference>
<dbReference type="AlphaFoldDB" id="A0A6A4KX16"/>
<protein>
    <recommendedName>
        <fullName evidence="3">Short-chain dehydrogenase TIC 32, chloroplastic</fullName>
    </recommendedName>
</protein>
<organism evidence="1 2">
    <name type="scientific">Rhododendron williamsianum</name>
    <dbReference type="NCBI Taxonomy" id="262921"/>
    <lineage>
        <taxon>Eukaryota</taxon>
        <taxon>Viridiplantae</taxon>
        <taxon>Streptophyta</taxon>
        <taxon>Embryophyta</taxon>
        <taxon>Tracheophyta</taxon>
        <taxon>Spermatophyta</taxon>
        <taxon>Magnoliopsida</taxon>
        <taxon>eudicotyledons</taxon>
        <taxon>Gunneridae</taxon>
        <taxon>Pentapetalae</taxon>
        <taxon>asterids</taxon>
        <taxon>Ericales</taxon>
        <taxon>Ericaceae</taxon>
        <taxon>Ericoideae</taxon>
        <taxon>Rhodoreae</taxon>
        <taxon>Rhododendron</taxon>
    </lineage>
</organism>
<dbReference type="InterPro" id="IPR055280">
    <property type="entry name" value="TIC32"/>
</dbReference>
<reference evidence="1 2" key="1">
    <citation type="journal article" date="2019" name="Genome Biol. Evol.">
        <title>The Rhododendron genome and chromosomal organization provide insight into shared whole-genome duplications across the heath family (Ericaceae).</title>
        <authorList>
            <person name="Soza V.L."/>
            <person name="Lindsley D."/>
            <person name="Waalkes A."/>
            <person name="Ramage E."/>
            <person name="Patwardhan R.P."/>
            <person name="Burton J.N."/>
            <person name="Adey A."/>
            <person name="Kumar A."/>
            <person name="Qiu R."/>
            <person name="Shendure J."/>
            <person name="Hall B."/>
        </authorList>
    </citation>
    <scope>NUCLEOTIDE SEQUENCE [LARGE SCALE GENOMIC DNA]</scope>
    <source>
        <strain evidence="1">RSF 1966-606</strain>
    </source>
</reference>
<dbReference type="OrthoDB" id="191139at2759"/>
<evidence type="ECO:0000313" key="2">
    <source>
        <dbReference type="Proteomes" id="UP000428333"/>
    </source>
</evidence>
<dbReference type="PANTHER" id="PTHR48476">
    <property type="entry name" value="SHORT-CHAIN DEHYDROGENASE TIC 32, CHLOROPLASTIC-LIKE"/>
    <property type="match status" value="1"/>
</dbReference>
<dbReference type="PANTHER" id="PTHR48476:SF1">
    <property type="entry name" value="SHORT-CHAIN DEHYDROGENASE TIC 32, CHLOROPLASTIC-LIKE"/>
    <property type="match status" value="1"/>
</dbReference>
<sequence length="189" mass="21405">GRRWSGDTWRHRRRAGCRRNNGTSTACHRKWLEKAETTSEQQDEYSSELVGVRDGRNSFRTMYVYGQSKLANILHANELAKHFKEEGVEITANSLHPGVIATKILRHRWFVNGVLNKLAKYFFKSIPQVSSVDSYGAATTCYVALHPQVKGVSGEYFSDSNLAKPIALAKDEELAKKLWDFSLSLTDPK</sequence>
<proteinExistence type="predicted"/>
<feature type="non-terminal residue" evidence="1">
    <location>
        <position position="1"/>
    </location>
</feature>
<dbReference type="Proteomes" id="UP000428333">
    <property type="component" value="Linkage Group LG09"/>
</dbReference>
<name>A0A6A4KX16_9ERIC</name>
<evidence type="ECO:0008006" key="3">
    <source>
        <dbReference type="Google" id="ProtNLM"/>
    </source>
</evidence>
<dbReference type="InterPro" id="IPR036291">
    <property type="entry name" value="NAD(P)-bd_dom_sf"/>
</dbReference>
<accession>A0A6A4KX16</accession>
<dbReference type="EMBL" id="QEFC01002460">
    <property type="protein sequence ID" value="KAE9452053.1"/>
    <property type="molecule type" value="Genomic_DNA"/>
</dbReference>
<dbReference type="SUPFAM" id="SSF51735">
    <property type="entry name" value="NAD(P)-binding Rossmann-fold domains"/>
    <property type="match status" value="1"/>
</dbReference>
<keyword evidence="2" id="KW-1185">Reference proteome</keyword>
<evidence type="ECO:0000313" key="1">
    <source>
        <dbReference type="EMBL" id="KAE9452053.1"/>
    </source>
</evidence>
<comment type="caution">
    <text evidence="1">The sequence shown here is derived from an EMBL/GenBank/DDBJ whole genome shotgun (WGS) entry which is preliminary data.</text>
</comment>